<feature type="compositionally biased region" description="Pro residues" evidence="1">
    <location>
        <begin position="463"/>
        <end position="477"/>
    </location>
</feature>
<gene>
    <name evidence="2" type="ORF">D9611_013263</name>
</gene>
<proteinExistence type="predicted"/>
<name>A0A8H5FJC4_9AGAR</name>
<organism evidence="2 3">
    <name type="scientific">Ephemerocybe angulata</name>
    <dbReference type="NCBI Taxonomy" id="980116"/>
    <lineage>
        <taxon>Eukaryota</taxon>
        <taxon>Fungi</taxon>
        <taxon>Dikarya</taxon>
        <taxon>Basidiomycota</taxon>
        <taxon>Agaricomycotina</taxon>
        <taxon>Agaricomycetes</taxon>
        <taxon>Agaricomycetidae</taxon>
        <taxon>Agaricales</taxon>
        <taxon>Agaricineae</taxon>
        <taxon>Psathyrellaceae</taxon>
        <taxon>Ephemerocybe</taxon>
    </lineage>
</organism>
<accession>A0A8H5FJC4</accession>
<feature type="compositionally biased region" description="Low complexity" evidence="1">
    <location>
        <begin position="42"/>
        <end position="66"/>
    </location>
</feature>
<evidence type="ECO:0000313" key="3">
    <source>
        <dbReference type="Proteomes" id="UP000541558"/>
    </source>
</evidence>
<reference evidence="2 3" key="1">
    <citation type="journal article" date="2020" name="ISME J.">
        <title>Uncovering the hidden diversity of litter-decomposition mechanisms in mushroom-forming fungi.</title>
        <authorList>
            <person name="Floudas D."/>
            <person name="Bentzer J."/>
            <person name="Ahren D."/>
            <person name="Johansson T."/>
            <person name="Persson P."/>
            <person name="Tunlid A."/>
        </authorList>
    </citation>
    <scope>NUCLEOTIDE SEQUENCE [LARGE SCALE GENOMIC DNA]</scope>
    <source>
        <strain evidence="2 3">CBS 175.51</strain>
    </source>
</reference>
<feature type="region of interest" description="Disordered" evidence="1">
    <location>
        <begin position="1"/>
        <end position="69"/>
    </location>
</feature>
<sequence length="562" mass="61420">MANGPPPSAAESSGSGSSRQYESYIASTTPGLAAQQHPGYHATPSAASSSNPTSSTTYPGTTTGSNVAQQYNYGSWPAMQWSGYPTSTMSYSSGSTMPATGHYNYQSYYPTQTTATSALHLPSYVAPVPSNPPASFVPKQEEREAKIPAAQVRPIAVPPPTPPPPLEDYRHWDKALKDFFHEAGLFETLKGFESDVLIMSSDWEEDRIPKALQTLVKRLSGVSEYLKMNPTSNDPDSAMSVDEDDQTKDARIPLEDRKLTYLKLAEGEVPRTPTSINKSISQLLAKNRAKINASNRSEFLYSMSERRQKIQEATSDTPTTVDPTLLGSCARTDAKSIDRNEQFRYDIVKNTGDGPLSRTMKAGETKADEATAEARVKSEIGTLSTEELLRRAQDEERLTASRYPALDERLKSVESHFAVRFVPSQPRTLFARLKLLEEHIIKLEKEYPPWAALHFNQPNRGWPAPPRTTPIIVPPSLRPKEDMPPTTASNAKAKPTESVPPPMESFDTPSTSSSAKSAAASGIAENLAKAKARNSKSSLHRAVMEKLQVQQAMNELGEGGGS</sequence>
<protein>
    <submittedName>
        <fullName evidence="2">Uncharacterized protein</fullName>
    </submittedName>
</protein>
<feature type="compositionally biased region" description="Polar residues" evidence="1">
    <location>
        <begin position="19"/>
        <end position="30"/>
    </location>
</feature>
<comment type="caution">
    <text evidence="2">The sequence shown here is derived from an EMBL/GenBank/DDBJ whole genome shotgun (WGS) entry which is preliminary data.</text>
</comment>
<evidence type="ECO:0000256" key="1">
    <source>
        <dbReference type="SAM" id="MobiDB-lite"/>
    </source>
</evidence>
<feature type="region of interest" description="Disordered" evidence="1">
    <location>
        <begin position="228"/>
        <end position="250"/>
    </location>
</feature>
<feature type="region of interest" description="Disordered" evidence="1">
    <location>
        <begin position="459"/>
        <end position="543"/>
    </location>
</feature>
<dbReference type="EMBL" id="JAACJK010000013">
    <property type="protein sequence ID" value="KAF5338533.1"/>
    <property type="molecule type" value="Genomic_DNA"/>
</dbReference>
<feature type="compositionally biased region" description="Low complexity" evidence="1">
    <location>
        <begin position="9"/>
        <end position="18"/>
    </location>
</feature>
<evidence type="ECO:0000313" key="2">
    <source>
        <dbReference type="EMBL" id="KAF5338533.1"/>
    </source>
</evidence>
<feature type="compositionally biased region" description="Low complexity" evidence="1">
    <location>
        <begin position="510"/>
        <end position="521"/>
    </location>
</feature>
<dbReference type="OrthoDB" id="5531344at2759"/>
<keyword evidence="3" id="KW-1185">Reference proteome</keyword>
<dbReference type="AlphaFoldDB" id="A0A8H5FJC4"/>
<dbReference type="Proteomes" id="UP000541558">
    <property type="component" value="Unassembled WGS sequence"/>
</dbReference>